<evidence type="ECO:0000313" key="1">
    <source>
        <dbReference type="EMBL" id="MBM6673873.1"/>
    </source>
</evidence>
<proteinExistence type="predicted"/>
<sequence length="78" mass="9356">MIRGKMIFICTKCKKIFIAPDIEYCASVLSVPMPCPRCDSIRTMPLSLFYFSQLSIYKKIWEQMEENREKREQKNNRE</sequence>
<name>A0A939B7Y8_9BACT</name>
<dbReference type="Proteomes" id="UP000706891">
    <property type="component" value="Unassembled WGS sequence"/>
</dbReference>
<evidence type="ECO:0000313" key="2">
    <source>
        <dbReference type="Proteomes" id="UP000706891"/>
    </source>
</evidence>
<dbReference type="AlphaFoldDB" id="A0A939B7Y8"/>
<accession>A0A939B7Y8</accession>
<gene>
    <name evidence="1" type="ORF">H6A34_08290</name>
</gene>
<protein>
    <submittedName>
        <fullName evidence="1">Uncharacterized protein</fullName>
    </submittedName>
</protein>
<dbReference type="EMBL" id="JACJJG010000040">
    <property type="protein sequence ID" value="MBM6673873.1"/>
    <property type="molecule type" value="Genomic_DNA"/>
</dbReference>
<reference evidence="1" key="1">
    <citation type="submission" date="2020-08" db="EMBL/GenBank/DDBJ databases">
        <authorList>
            <person name="Cejkova D."/>
            <person name="Kubasova T."/>
            <person name="Jahodarova E."/>
            <person name="Rychlik I."/>
        </authorList>
    </citation>
    <scope>NUCLEOTIDE SEQUENCE</scope>
    <source>
        <strain evidence="1">An824</strain>
    </source>
</reference>
<dbReference type="RefSeq" id="WP_205104824.1">
    <property type="nucleotide sequence ID" value="NZ_JACJJG010000040.1"/>
</dbReference>
<organism evidence="1 2">
    <name type="scientific">Marseilla massiliensis</name>
    <dbReference type="NCBI Taxonomy" id="1841864"/>
    <lineage>
        <taxon>Bacteria</taxon>
        <taxon>Pseudomonadati</taxon>
        <taxon>Bacteroidota</taxon>
        <taxon>Bacteroidia</taxon>
        <taxon>Bacteroidales</taxon>
        <taxon>Prevotellaceae</taxon>
        <taxon>Marseilla</taxon>
    </lineage>
</organism>
<reference evidence="1" key="2">
    <citation type="journal article" date="2021" name="Sci. Rep.">
        <title>The distribution of antibiotic resistance genes in chicken gut microbiota commensals.</title>
        <authorList>
            <person name="Juricova H."/>
            <person name="Matiasovicova J."/>
            <person name="Kubasova T."/>
            <person name="Cejkova D."/>
            <person name="Rychlik I."/>
        </authorList>
    </citation>
    <scope>NUCLEOTIDE SEQUENCE</scope>
    <source>
        <strain evidence="1">An824</strain>
    </source>
</reference>
<comment type="caution">
    <text evidence="1">The sequence shown here is derived from an EMBL/GenBank/DDBJ whole genome shotgun (WGS) entry which is preliminary data.</text>
</comment>
<keyword evidence="2" id="KW-1185">Reference proteome</keyword>